<keyword evidence="3" id="KW-0547">Nucleotide-binding</keyword>
<evidence type="ECO:0000256" key="3">
    <source>
        <dbReference type="ARBA" id="ARBA00022741"/>
    </source>
</evidence>
<gene>
    <name evidence="6" type="ORF">LA749_03915</name>
</gene>
<evidence type="ECO:0000313" key="6">
    <source>
        <dbReference type="EMBL" id="QFG51185.1"/>
    </source>
</evidence>
<sequence>MDAIVTKNITKSYGKHQVLKGINLNIKRGEIFTLLGENGAGKSTLISILTTLSRPDSGNAFVLGKSIKSAADNIRENISVNSQFVTLDNEFTGYQNMKLVAQLLDIKDVDKRIKEVSQRLNLSSFINRKIQTYSGGMKRRLDIGVSILGNTNILFLDEPTTGVDPKNRLEIWKLIRELRNEGKTVFLTTQYLDEADKLSDMIAFIRNGKISLQGTPEQLKSQTNNLHRITVSTKDLDLAEKVLSENKIEFKKVSDTFEIQDSILQTALKQLINANIVILEINPVKQSLEDVFLNATKGEQQNENN</sequence>
<dbReference type="EMBL" id="CP044496">
    <property type="protein sequence ID" value="QFG51185.1"/>
    <property type="molecule type" value="Genomic_DNA"/>
</dbReference>
<dbReference type="InterPro" id="IPR027417">
    <property type="entry name" value="P-loop_NTPase"/>
</dbReference>
<evidence type="ECO:0000313" key="7">
    <source>
        <dbReference type="Proteomes" id="UP000325393"/>
    </source>
</evidence>
<comment type="similarity">
    <text evidence="1">Belongs to the ABC transporter superfamily.</text>
</comment>
<evidence type="ECO:0000256" key="4">
    <source>
        <dbReference type="ARBA" id="ARBA00022840"/>
    </source>
</evidence>
<dbReference type="PROSITE" id="PS50893">
    <property type="entry name" value="ABC_TRANSPORTER_2"/>
    <property type="match status" value="1"/>
</dbReference>
<dbReference type="GO" id="GO:0016887">
    <property type="term" value="F:ATP hydrolysis activity"/>
    <property type="evidence" value="ECO:0007669"/>
    <property type="project" value="InterPro"/>
</dbReference>
<evidence type="ECO:0000256" key="2">
    <source>
        <dbReference type="ARBA" id="ARBA00022448"/>
    </source>
</evidence>
<dbReference type="RefSeq" id="WP_056970737.1">
    <property type="nucleotide sequence ID" value="NZ_CALFMW010000096.1"/>
</dbReference>
<accession>A0A5P5ZHN1</accession>
<organism evidence="6 7">
    <name type="scientific">Lactobacillus acetotolerans</name>
    <dbReference type="NCBI Taxonomy" id="1600"/>
    <lineage>
        <taxon>Bacteria</taxon>
        <taxon>Bacillati</taxon>
        <taxon>Bacillota</taxon>
        <taxon>Bacilli</taxon>
        <taxon>Lactobacillales</taxon>
        <taxon>Lactobacillaceae</taxon>
        <taxon>Lactobacillus</taxon>
    </lineage>
</organism>
<proteinExistence type="inferred from homology"/>
<dbReference type="Proteomes" id="UP000325393">
    <property type="component" value="Chromosome"/>
</dbReference>
<dbReference type="PROSITE" id="PS00211">
    <property type="entry name" value="ABC_TRANSPORTER_1"/>
    <property type="match status" value="1"/>
</dbReference>
<dbReference type="Gene3D" id="3.40.50.300">
    <property type="entry name" value="P-loop containing nucleotide triphosphate hydrolases"/>
    <property type="match status" value="1"/>
</dbReference>
<dbReference type="InterPro" id="IPR050763">
    <property type="entry name" value="ABC_transporter_ATP-binding"/>
</dbReference>
<keyword evidence="2" id="KW-0813">Transport</keyword>
<dbReference type="InterPro" id="IPR003593">
    <property type="entry name" value="AAA+_ATPase"/>
</dbReference>
<protein>
    <submittedName>
        <fullName evidence="6">ABC transporter ATP-binding protein</fullName>
    </submittedName>
</protein>
<dbReference type="SUPFAM" id="SSF52540">
    <property type="entry name" value="P-loop containing nucleoside triphosphate hydrolases"/>
    <property type="match status" value="1"/>
</dbReference>
<dbReference type="PANTHER" id="PTHR42711:SF5">
    <property type="entry name" value="ABC TRANSPORTER ATP-BINDING PROTEIN NATA"/>
    <property type="match status" value="1"/>
</dbReference>
<name>A0A5P5ZHN1_9LACO</name>
<dbReference type="SMART" id="SM00382">
    <property type="entry name" value="AAA"/>
    <property type="match status" value="1"/>
</dbReference>
<evidence type="ECO:0000259" key="5">
    <source>
        <dbReference type="PROSITE" id="PS50893"/>
    </source>
</evidence>
<dbReference type="AlphaFoldDB" id="A0A5P5ZHN1"/>
<dbReference type="Pfam" id="PF00005">
    <property type="entry name" value="ABC_tran"/>
    <property type="match status" value="1"/>
</dbReference>
<evidence type="ECO:0000256" key="1">
    <source>
        <dbReference type="ARBA" id="ARBA00005417"/>
    </source>
</evidence>
<feature type="domain" description="ABC transporter" evidence="5">
    <location>
        <begin position="4"/>
        <end position="232"/>
    </location>
</feature>
<dbReference type="PANTHER" id="PTHR42711">
    <property type="entry name" value="ABC TRANSPORTER ATP-BINDING PROTEIN"/>
    <property type="match status" value="1"/>
</dbReference>
<reference evidence="6 7" key="1">
    <citation type="submission" date="2019-09" db="EMBL/GenBank/DDBJ databases">
        <title>Genome sequencing of Lactobacillus acetotolerans.</title>
        <authorList>
            <person name="Kim K."/>
        </authorList>
    </citation>
    <scope>NUCLEOTIDE SEQUENCE [LARGE SCALE GENOMIC DNA]</scope>
    <source>
        <strain evidence="6 7">LA749</strain>
    </source>
</reference>
<dbReference type="InterPro" id="IPR017871">
    <property type="entry name" value="ABC_transporter-like_CS"/>
</dbReference>
<keyword evidence="4 6" id="KW-0067">ATP-binding</keyword>
<dbReference type="GeneID" id="78212128"/>
<dbReference type="GO" id="GO:0005524">
    <property type="term" value="F:ATP binding"/>
    <property type="evidence" value="ECO:0007669"/>
    <property type="project" value="UniProtKB-KW"/>
</dbReference>
<dbReference type="InterPro" id="IPR003439">
    <property type="entry name" value="ABC_transporter-like_ATP-bd"/>
</dbReference>